<dbReference type="Proteomes" id="UP000095658">
    <property type="component" value="Unassembled WGS sequence"/>
</dbReference>
<dbReference type="Gene3D" id="1.20.1540.10">
    <property type="entry name" value="Rhomboid-like"/>
    <property type="match status" value="1"/>
</dbReference>
<dbReference type="InterPro" id="IPR011990">
    <property type="entry name" value="TPR-like_helical_dom_sf"/>
</dbReference>
<keyword evidence="7" id="KW-0802">TPR repeat</keyword>
<comment type="caution">
    <text evidence="10">The sequence shown here is derived from an EMBL/GenBank/DDBJ whole genome shotgun (WGS) entry which is preliminary data.</text>
</comment>
<feature type="transmembrane region" description="Helical" evidence="8">
    <location>
        <begin position="225"/>
        <end position="249"/>
    </location>
</feature>
<dbReference type="SUPFAM" id="SSF144091">
    <property type="entry name" value="Rhomboid-like"/>
    <property type="match status" value="1"/>
</dbReference>
<dbReference type="GO" id="GO:0016020">
    <property type="term" value="C:membrane"/>
    <property type="evidence" value="ECO:0007669"/>
    <property type="project" value="UniProtKB-SubCell"/>
</dbReference>
<dbReference type="Pfam" id="PF01694">
    <property type="entry name" value="Rhomboid"/>
    <property type="match status" value="1"/>
</dbReference>
<evidence type="ECO:0000256" key="2">
    <source>
        <dbReference type="ARBA" id="ARBA00009045"/>
    </source>
</evidence>
<keyword evidence="3 8" id="KW-0812">Transmembrane</keyword>
<comment type="subcellular location">
    <subcellularLocation>
        <location evidence="1">Membrane</location>
        <topology evidence="1">Multi-pass membrane protein</topology>
    </subcellularLocation>
</comment>
<feature type="repeat" description="TPR" evidence="7">
    <location>
        <begin position="461"/>
        <end position="494"/>
    </location>
</feature>
<proteinExistence type="inferred from homology"/>
<gene>
    <name evidence="10" type="ORF">BA724_08785</name>
</gene>
<evidence type="ECO:0000256" key="3">
    <source>
        <dbReference type="ARBA" id="ARBA00022692"/>
    </source>
</evidence>
<dbReference type="PROSITE" id="PS50005">
    <property type="entry name" value="TPR"/>
    <property type="match status" value="2"/>
</dbReference>
<dbReference type="InterPro" id="IPR022764">
    <property type="entry name" value="Peptidase_S54_rhomboid_dom"/>
</dbReference>
<feature type="transmembrane region" description="Helical" evidence="8">
    <location>
        <begin position="367"/>
        <end position="387"/>
    </location>
</feature>
<name>A0A1E7DNI7_9BACI</name>
<dbReference type="OrthoDB" id="9813074at2"/>
<comment type="similarity">
    <text evidence="2">Belongs to the peptidase S54 family.</text>
</comment>
<dbReference type="InterPro" id="IPR050925">
    <property type="entry name" value="Rhomboid_protease_S54"/>
</dbReference>
<feature type="transmembrane region" description="Helical" evidence="8">
    <location>
        <begin position="285"/>
        <end position="303"/>
    </location>
</feature>
<dbReference type="Gene3D" id="1.25.40.10">
    <property type="entry name" value="Tetratricopeptide repeat domain"/>
    <property type="match status" value="1"/>
</dbReference>
<dbReference type="AlphaFoldDB" id="A0A1E7DNI7"/>
<dbReference type="PANTHER" id="PTHR43731:SF14">
    <property type="entry name" value="PRESENILIN-ASSOCIATED RHOMBOID-LIKE PROTEIN, MITOCHONDRIAL"/>
    <property type="match status" value="1"/>
</dbReference>
<dbReference type="InterPro" id="IPR019734">
    <property type="entry name" value="TPR_rpt"/>
</dbReference>
<reference evidence="10 11" key="1">
    <citation type="submission" date="2016-06" db="EMBL/GenBank/DDBJ databases">
        <title>Domibacillus iocasae genome sequencing.</title>
        <authorList>
            <person name="Verma A."/>
            <person name="Pal Y."/>
            <person name="Ojha A.K."/>
            <person name="Krishnamurthi S."/>
        </authorList>
    </citation>
    <scope>NUCLEOTIDE SEQUENCE [LARGE SCALE GENOMIC DNA]</scope>
    <source>
        <strain evidence="10 11">DSM 29979</strain>
    </source>
</reference>
<evidence type="ECO:0000256" key="4">
    <source>
        <dbReference type="ARBA" id="ARBA00022801"/>
    </source>
</evidence>
<accession>A0A1E7DNI7</accession>
<evidence type="ECO:0000256" key="6">
    <source>
        <dbReference type="ARBA" id="ARBA00023136"/>
    </source>
</evidence>
<dbReference type="SMART" id="SM00028">
    <property type="entry name" value="TPR"/>
    <property type="match status" value="2"/>
</dbReference>
<feature type="transmembrane region" description="Helical" evidence="8">
    <location>
        <begin position="178"/>
        <end position="197"/>
    </location>
</feature>
<keyword evidence="4" id="KW-0378">Hydrolase</keyword>
<keyword evidence="6 8" id="KW-0472">Membrane</keyword>
<feature type="transmembrane region" description="Helical" evidence="8">
    <location>
        <begin position="261"/>
        <end position="279"/>
    </location>
</feature>
<dbReference type="STRING" id="1714016.BA724_08785"/>
<feature type="domain" description="Peptidase S54 rhomboid" evidence="9">
    <location>
        <begin position="220"/>
        <end position="353"/>
    </location>
</feature>
<dbReference type="Pfam" id="PF14559">
    <property type="entry name" value="TPR_19"/>
    <property type="match status" value="1"/>
</dbReference>
<evidence type="ECO:0000259" key="9">
    <source>
        <dbReference type="Pfam" id="PF01694"/>
    </source>
</evidence>
<evidence type="ECO:0000256" key="5">
    <source>
        <dbReference type="ARBA" id="ARBA00022989"/>
    </source>
</evidence>
<feature type="repeat" description="TPR" evidence="7">
    <location>
        <begin position="427"/>
        <end position="460"/>
    </location>
</feature>
<evidence type="ECO:0000256" key="8">
    <source>
        <dbReference type="SAM" id="Phobius"/>
    </source>
</evidence>
<dbReference type="EMBL" id="MAMP01000022">
    <property type="protein sequence ID" value="OES44660.1"/>
    <property type="molecule type" value="Genomic_DNA"/>
</dbReference>
<evidence type="ECO:0000256" key="7">
    <source>
        <dbReference type="PROSITE-ProRule" id="PRU00339"/>
    </source>
</evidence>
<evidence type="ECO:0000313" key="11">
    <source>
        <dbReference type="Proteomes" id="UP000095658"/>
    </source>
</evidence>
<dbReference type="GO" id="GO:0004252">
    <property type="term" value="F:serine-type endopeptidase activity"/>
    <property type="evidence" value="ECO:0007669"/>
    <property type="project" value="InterPro"/>
</dbReference>
<dbReference type="PANTHER" id="PTHR43731">
    <property type="entry name" value="RHOMBOID PROTEASE"/>
    <property type="match status" value="1"/>
</dbReference>
<keyword evidence="11" id="KW-1185">Reference proteome</keyword>
<dbReference type="SUPFAM" id="SSF48452">
    <property type="entry name" value="TPR-like"/>
    <property type="match status" value="1"/>
</dbReference>
<feature type="transmembrane region" description="Helical" evidence="8">
    <location>
        <begin position="315"/>
        <end position="331"/>
    </location>
</feature>
<organism evidence="10 11">
    <name type="scientific">Domibacillus iocasae</name>
    <dbReference type="NCBI Taxonomy" id="1714016"/>
    <lineage>
        <taxon>Bacteria</taxon>
        <taxon>Bacillati</taxon>
        <taxon>Bacillota</taxon>
        <taxon>Bacilli</taxon>
        <taxon>Bacillales</taxon>
        <taxon>Bacillaceae</taxon>
        <taxon>Domibacillus</taxon>
    </lineage>
</organism>
<evidence type="ECO:0000256" key="1">
    <source>
        <dbReference type="ARBA" id="ARBA00004141"/>
    </source>
</evidence>
<sequence length="507" mass="56584">MTTRTDVIFWRLAYFLVVEQEYILVRLSQDRSEMLLENRSIKEAAMIRLSRQNLGWAAGLRRDVEKTLWFGERFRKQAGKRKLSILNIIVSPHAPVDEFSAFIKPAESGKMKVSTLLFTEDEVTGPLQQLETILSPAPEHKDFDGAEDEATAYERAVLSHEVKRKEEEKRFFHYGKPFFTYIFTTFNIIMFLLMTLAGGSTNTEVLIQFGAKFNPLILEGEWWRFITPVFLHIGLLHLLMNSLALYYLGIAVEQIYGRLRFLWIYLFSGFTGSLLSFLLTPNLSAGASGAIFGLFGALLYFGVTKPKLFFRTMGMNVLGVIGINLAFGFTIPGIDNAGHIGGLIGGFLAAGIVHFPKKRRLLQQTAFLAAALALASAGLFFGFQHGYAAVDAQSVNIRAAEELDAGNAQEAERILASFIEGGGEPSAETYFYLGYLEAGDGRLAKAENHFKQSVSLRQDFHEAHYNLALIYSEQGNRNEAVKSVEAAIKYAPGEQVYKDLAGELTNE</sequence>
<protein>
    <recommendedName>
        <fullName evidence="9">Peptidase S54 rhomboid domain-containing protein</fullName>
    </recommendedName>
</protein>
<dbReference type="InterPro" id="IPR035952">
    <property type="entry name" value="Rhomboid-like_sf"/>
</dbReference>
<keyword evidence="5 8" id="KW-1133">Transmembrane helix</keyword>
<evidence type="ECO:0000313" key="10">
    <source>
        <dbReference type="EMBL" id="OES44660.1"/>
    </source>
</evidence>
<feature type="transmembrane region" description="Helical" evidence="8">
    <location>
        <begin position="337"/>
        <end position="355"/>
    </location>
</feature>